<gene>
    <name evidence="1" type="ORF">MGWOODY_Hyp517</name>
</gene>
<name>A0A160U158_9ZZZZ</name>
<dbReference type="InterPro" id="IPR021440">
    <property type="entry name" value="DUF3089"/>
</dbReference>
<dbReference type="InterPro" id="IPR029058">
    <property type="entry name" value="AB_hydrolase_fold"/>
</dbReference>
<protein>
    <recommendedName>
        <fullName evidence="2">Lysophospholipase</fullName>
    </recommendedName>
</protein>
<evidence type="ECO:0008006" key="2">
    <source>
        <dbReference type="Google" id="ProtNLM"/>
    </source>
</evidence>
<evidence type="ECO:0000313" key="1">
    <source>
        <dbReference type="EMBL" id="CUS57353.1"/>
    </source>
</evidence>
<dbReference type="SUPFAM" id="SSF53474">
    <property type="entry name" value="alpha/beta-Hydrolases"/>
    <property type="match status" value="1"/>
</dbReference>
<sequence length="392" mass="41708">MLKKFIFGSAALAISACGNDAGSVTDAPADPPIEPPAFAVNDYSDTTNWLCHPDKSDDACSIDLTATEILADGTTTRLPHTPAAEPAFDCFYIYPTVSFDVTPNSDMIAGPEELNVVANQFARYGETCRLFAPIYRQTTLLELQKQMTAGQTAADDAMRYADVIGSWNTYLANENNGRGVVLIGHSQGASMIYQMLEKDIVGSPAEEKLIAVHAIGYETVIDPSTGRASGLPVCSSPSETGCIVSFASFRESSPPPEDSFFGKAQDGKRAVCTNPAALGGGQGDLKAYMPRQSLGRLAPNDYGVAVDTPFVSLPGLLSAQCLANDTHDWLAVTIHADPADPRADDIPGDLVFNGKVVPDWGLHLVDMNLAMGNLVDLARTQGQAWLDAQNAE</sequence>
<dbReference type="AlphaFoldDB" id="A0A160U158"/>
<accession>A0A160U158</accession>
<proteinExistence type="predicted"/>
<reference evidence="1" key="1">
    <citation type="submission" date="2015-10" db="EMBL/GenBank/DDBJ databases">
        <authorList>
            <person name="Gilbert D.G."/>
        </authorList>
    </citation>
    <scope>NUCLEOTIDE SEQUENCE</scope>
</reference>
<organism evidence="1">
    <name type="scientific">hydrothermal vent metagenome</name>
    <dbReference type="NCBI Taxonomy" id="652676"/>
    <lineage>
        <taxon>unclassified sequences</taxon>
        <taxon>metagenomes</taxon>
        <taxon>ecological metagenomes</taxon>
    </lineage>
</organism>
<dbReference type="EMBL" id="CZQD01000039">
    <property type="protein sequence ID" value="CUS57353.1"/>
    <property type="molecule type" value="Genomic_DNA"/>
</dbReference>
<dbReference type="Pfam" id="PF11288">
    <property type="entry name" value="DUF3089"/>
    <property type="match status" value="1"/>
</dbReference>
<dbReference type="PROSITE" id="PS51257">
    <property type="entry name" value="PROKAR_LIPOPROTEIN"/>
    <property type="match status" value="1"/>
</dbReference>